<keyword evidence="4" id="KW-0677">Repeat</keyword>
<dbReference type="PROSITE" id="PS51915">
    <property type="entry name" value="ZAD"/>
    <property type="match status" value="1"/>
</dbReference>
<comment type="similarity">
    <text evidence="2">Belongs to the krueppel C2H2-type zinc-finger protein family.</text>
</comment>
<feature type="domain" description="C2H2-type" evidence="13">
    <location>
        <begin position="325"/>
        <end position="352"/>
    </location>
</feature>
<keyword evidence="15" id="KW-1185">Reference proteome</keyword>
<dbReference type="GO" id="GO:0005634">
    <property type="term" value="C:nucleus"/>
    <property type="evidence" value="ECO:0007669"/>
    <property type="project" value="UniProtKB-SubCell"/>
</dbReference>
<organism evidence="15 16">
    <name type="scientific">Cephus cinctus</name>
    <name type="common">Wheat stem sawfly</name>
    <dbReference type="NCBI Taxonomy" id="211228"/>
    <lineage>
        <taxon>Eukaryota</taxon>
        <taxon>Metazoa</taxon>
        <taxon>Ecdysozoa</taxon>
        <taxon>Arthropoda</taxon>
        <taxon>Hexapoda</taxon>
        <taxon>Insecta</taxon>
        <taxon>Pterygota</taxon>
        <taxon>Neoptera</taxon>
        <taxon>Endopterygota</taxon>
        <taxon>Hymenoptera</taxon>
        <taxon>Cephoidea</taxon>
        <taxon>Cephidae</taxon>
        <taxon>Cephus</taxon>
    </lineage>
</organism>
<evidence type="ECO:0000256" key="7">
    <source>
        <dbReference type="ARBA" id="ARBA00023015"/>
    </source>
</evidence>
<dbReference type="FunFam" id="3.30.160.60:FF:002343">
    <property type="entry name" value="Zinc finger protein 33A"/>
    <property type="match status" value="1"/>
</dbReference>
<keyword evidence="6 12" id="KW-0862">Zinc</keyword>
<evidence type="ECO:0000256" key="5">
    <source>
        <dbReference type="ARBA" id="ARBA00022771"/>
    </source>
</evidence>
<keyword evidence="7" id="KW-0805">Transcription regulation</keyword>
<evidence type="ECO:0000256" key="9">
    <source>
        <dbReference type="ARBA" id="ARBA00023163"/>
    </source>
</evidence>
<evidence type="ECO:0000313" key="16">
    <source>
        <dbReference type="RefSeq" id="XP_015585859.1"/>
    </source>
</evidence>
<dbReference type="Proteomes" id="UP000694920">
    <property type="component" value="Unplaced"/>
</dbReference>
<dbReference type="PANTHER" id="PTHR24394">
    <property type="entry name" value="ZINC FINGER PROTEIN"/>
    <property type="match status" value="1"/>
</dbReference>
<dbReference type="SUPFAM" id="SSF57667">
    <property type="entry name" value="beta-beta-alpha zinc fingers"/>
    <property type="match status" value="5"/>
</dbReference>
<dbReference type="SMART" id="SM00355">
    <property type="entry name" value="ZnF_C2H2"/>
    <property type="match status" value="8"/>
</dbReference>
<proteinExistence type="inferred from homology"/>
<feature type="domain" description="C2H2-type" evidence="13">
    <location>
        <begin position="205"/>
        <end position="232"/>
    </location>
</feature>
<keyword evidence="9" id="KW-0804">Transcription</keyword>
<name>A0AAJ7BH63_CEPCN</name>
<evidence type="ECO:0000256" key="6">
    <source>
        <dbReference type="ARBA" id="ARBA00022833"/>
    </source>
</evidence>
<evidence type="ECO:0000256" key="11">
    <source>
        <dbReference type="PROSITE-ProRule" id="PRU00042"/>
    </source>
</evidence>
<dbReference type="InterPro" id="IPR013087">
    <property type="entry name" value="Znf_C2H2_type"/>
</dbReference>
<feature type="binding site" evidence="12">
    <location>
        <position position="68"/>
    </location>
    <ligand>
        <name>Zn(2+)</name>
        <dbReference type="ChEBI" id="CHEBI:29105"/>
    </ligand>
</feature>
<dbReference type="InterPro" id="IPR012934">
    <property type="entry name" value="Znf_AD"/>
</dbReference>
<dbReference type="AlphaFoldDB" id="A0AAJ7BH63"/>
<dbReference type="RefSeq" id="XP_015585859.1">
    <property type="nucleotide sequence ID" value="XM_015730373.2"/>
</dbReference>
<evidence type="ECO:0000256" key="4">
    <source>
        <dbReference type="ARBA" id="ARBA00022737"/>
    </source>
</evidence>
<dbReference type="GO" id="GO:0008270">
    <property type="term" value="F:zinc ion binding"/>
    <property type="evidence" value="ECO:0007669"/>
    <property type="project" value="UniProtKB-UniRule"/>
</dbReference>
<dbReference type="FunFam" id="3.30.160.60:FF:000446">
    <property type="entry name" value="Zinc finger protein"/>
    <property type="match status" value="1"/>
</dbReference>
<dbReference type="Gene3D" id="3.40.1800.20">
    <property type="match status" value="1"/>
</dbReference>
<evidence type="ECO:0000259" key="14">
    <source>
        <dbReference type="PROSITE" id="PS51915"/>
    </source>
</evidence>
<dbReference type="InterPro" id="IPR036236">
    <property type="entry name" value="Znf_C2H2_sf"/>
</dbReference>
<gene>
    <name evidence="16" type="primary">LOC107263316</name>
</gene>
<feature type="domain" description="C2H2-type" evidence="13">
    <location>
        <begin position="353"/>
        <end position="380"/>
    </location>
</feature>
<dbReference type="SMART" id="SM00868">
    <property type="entry name" value="zf-AD"/>
    <property type="match status" value="1"/>
</dbReference>
<evidence type="ECO:0000259" key="13">
    <source>
        <dbReference type="PROSITE" id="PS50157"/>
    </source>
</evidence>
<sequence length="458" mass="52482">MINSKHCYGLKGSEMDNVCRLCLQAKQNMLPIFYKGQYSIKLLLQIRESCSIELLESDTLPKQICKGCKLKLTTVQKFREQCKQSDHVLREYFKLPITSSTQASSSKSFVDIGVQAEIISSAEAVLVKNEEIVQNIDPLVVEPRQTNVDHDDEDITICTVSYSETDDDMYTFGDNDSYSDEILHKLGKDKKALSMTNDRKSKQRFLCHICQKEYISKKALLKHTEAHLNENIFTCIICGKTYNNKKKLDDHNIKHNNEYNENFKCEICSKPFKEKIELMYHLRVHGKGPSLNTENQYLCDICNKTFVSKSGLCLHIKSHTGVKPFKCQYCHKGFAISSYMIRHERTHTRDKCYVCHVCSAAFASANGLRYHIRIHTGEANYHCETCGKAFRRFKYLKEHTFTHTGERPFVCKICGSAYGNSGSLFVHEKKCKAYYGTTSMSDTVIGYTDSSMQSHCVM</sequence>
<dbReference type="FunFam" id="3.30.160.60:FF:000072">
    <property type="entry name" value="zinc finger protein 143 isoform X1"/>
    <property type="match status" value="1"/>
</dbReference>
<evidence type="ECO:0000256" key="12">
    <source>
        <dbReference type="PROSITE-ProRule" id="PRU01263"/>
    </source>
</evidence>
<feature type="binding site" evidence="12">
    <location>
        <position position="22"/>
    </location>
    <ligand>
        <name>Zn(2+)</name>
        <dbReference type="ChEBI" id="CHEBI:29105"/>
    </ligand>
</feature>
<feature type="domain" description="C2H2-type" evidence="13">
    <location>
        <begin position="233"/>
        <end position="260"/>
    </location>
</feature>
<dbReference type="PROSITE" id="PS50157">
    <property type="entry name" value="ZINC_FINGER_C2H2_2"/>
    <property type="match status" value="7"/>
</dbReference>
<dbReference type="KEGG" id="ccin:107263316"/>
<feature type="domain" description="C2H2-type" evidence="13">
    <location>
        <begin position="381"/>
        <end position="408"/>
    </location>
</feature>
<dbReference type="FunFam" id="3.30.160.60:FF:002737">
    <property type="entry name" value="AGAP008430-PA"/>
    <property type="match status" value="1"/>
</dbReference>
<accession>A0AAJ7BH63</accession>
<dbReference type="GeneID" id="107263316"/>
<dbReference type="GO" id="GO:0000981">
    <property type="term" value="F:DNA-binding transcription factor activity, RNA polymerase II-specific"/>
    <property type="evidence" value="ECO:0007669"/>
    <property type="project" value="TreeGrafter"/>
</dbReference>
<dbReference type="Gene3D" id="3.30.160.60">
    <property type="entry name" value="Classic Zinc Finger"/>
    <property type="match status" value="6"/>
</dbReference>
<feature type="domain" description="C2H2-type" evidence="13">
    <location>
        <begin position="263"/>
        <end position="285"/>
    </location>
</feature>
<dbReference type="Pfam" id="PF07776">
    <property type="entry name" value="zf-AD"/>
    <property type="match status" value="1"/>
</dbReference>
<dbReference type="PROSITE" id="PS00028">
    <property type="entry name" value="ZINC_FINGER_C2H2_1"/>
    <property type="match status" value="7"/>
</dbReference>
<evidence type="ECO:0000256" key="8">
    <source>
        <dbReference type="ARBA" id="ARBA00023125"/>
    </source>
</evidence>
<feature type="domain" description="ZAD" evidence="14">
    <location>
        <begin position="17"/>
        <end position="92"/>
    </location>
</feature>
<evidence type="ECO:0000256" key="10">
    <source>
        <dbReference type="ARBA" id="ARBA00023242"/>
    </source>
</evidence>
<dbReference type="Pfam" id="PF00096">
    <property type="entry name" value="zf-C2H2"/>
    <property type="match status" value="5"/>
</dbReference>
<reference evidence="16" key="1">
    <citation type="submission" date="2025-08" db="UniProtKB">
        <authorList>
            <consortium name="RefSeq"/>
        </authorList>
    </citation>
    <scope>IDENTIFICATION</scope>
</reference>
<keyword evidence="8" id="KW-0238">DNA-binding</keyword>
<dbReference type="PANTHER" id="PTHR24394:SF29">
    <property type="entry name" value="MYONEURIN"/>
    <property type="match status" value="1"/>
</dbReference>
<evidence type="ECO:0000313" key="15">
    <source>
        <dbReference type="Proteomes" id="UP000694920"/>
    </source>
</evidence>
<dbReference type="GO" id="GO:0003677">
    <property type="term" value="F:DNA binding"/>
    <property type="evidence" value="ECO:0007669"/>
    <property type="project" value="UniProtKB-KW"/>
</dbReference>
<feature type="domain" description="C2H2-type" evidence="13">
    <location>
        <begin position="297"/>
        <end position="324"/>
    </location>
</feature>
<protein>
    <submittedName>
        <fullName evidence="16">Zinc finger protein OZF isoform X1</fullName>
    </submittedName>
</protein>
<feature type="binding site" evidence="12">
    <location>
        <position position="19"/>
    </location>
    <ligand>
        <name>Zn(2+)</name>
        <dbReference type="ChEBI" id="CHEBI:29105"/>
    </ligand>
</feature>
<keyword evidence="10" id="KW-0539">Nucleus</keyword>
<evidence type="ECO:0000256" key="1">
    <source>
        <dbReference type="ARBA" id="ARBA00004123"/>
    </source>
</evidence>
<dbReference type="SUPFAM" id="SSF57716">
    <property type="entry name" value="Glucocorticoid receptor-like (DNA-binding domain)"/>
    <property type="match status" value="1"/>
</dbReference>
<evidence type="ECO:0000256" key="3">
    <source>
        <dbReference type="ARBA" id="ARBA00022723"/>
    </source>
</evidence>
<feature type="binding site" evidence="12">
    <location>
        <position position="65"/>
    </location>
    <ligand>
        <name>Zn(2+)</name>
        <dbReference type="ChEBI" id="CHEBI:29105"/>
    </ligand>
</feature>
<evidence type="ECO:0000256" key="2">
    <source>
        <dbReference type="ARBA" id="ARBA00006991"/>
    </source>
</evidence>
<comment type="subcellular location">
    <subcellularLocation>
        <location evidence="1">Nucleus</location>
    </subcellularLocation>
</comment>
<keyword evidence="5 11" id="KW-0863">Zinc-finger</keyword>
<keyword evidence="3 12" id="KW-0479">Metal-binding</keyword>